<evidence type="ECO:0000313" key="3">
    <source>
        <dbReference type="EMBL" id="JAW15178.1"/>
    </source>
</evidence>
<dbReference type="EMBL" id="GFTR01001248">
    <property type="protein sequence ID" value="JAW15178.1"/>
    <property type="molecule type" value="Transcribed_RNA"/>
</dbReference>
<feature type="compositionally biased region" description="Basic residues" evidence="1">
    <location>
        <begin position="81"/>
        <end position="90"/>
    </location>
</feature>
<dbReference type="AlphaFoldDB" id="A0A224XYS8"/>
<proteinExistence type="predicted"/>
<sequence length="90" mass="9810">MKIIFFTLVAALVVLAVVGESQDIDDKNENPEVIPHRYRYRPAPGASGAPWSPPAPSTPSASSPPPASSATTKQWQFQRSFRQRTTRSTG</sequence>
<feature type="chain" id="PRO_5013347658" evidence="2">
    <location>
        <begin position="22"/>
        <end position="90"/>
    </location>
</feature>
<feature type="signal peptide" evidence="2">
    <location>
        <begin position="1"/>
        <end position="21"/>
    </location>
</feature>
<keyword evidence="2" id="KW-0732">Signal</keyword>
<reference evidence="3" key="1">
    <citation type="journal article" date="2018" name="PLoS Negl. Trop. Dis.">
        <title>An insight into the salivary gland and fat body transcriptome of Panstrongylus lignarius (Hemiptera: Heteroptera), the main vector of Chagas disease in Peru.</title>
        <authorList>
            <person name="Nevoa J.C."/>
            <person name="Mendes M.T."/>
            <person name="da Silva M.V."/>
            <person name="Soares S.C."/>
            <person name="Oliveira C.J.F."/>
            <person name="Ribeiro J.M.C."/>
        </authorList>
    </citation>
    <scope>NUCLEOTIDE SEQUENCE</scope>
</reference>
<feature type="compositionally biased region" description="Low complexity" evidence="1">
    <location>
        <begin position="68"/>
        <end position="80"/>
    </location>
</feature>
<feature type="compositionally biased region" description="Pro residues" evidence="1">
    <location>
        <begin position="51"/>
        <end position="67"/>
    </location>
</feature>
<evidence type="ECO:0000256" key="1">
    <source>
        <dbReference type="SAM" id="MobiDB-lite"/>
    </source>
</evidence>
<name>A0A224XYS8_9HEMI</name>
<protein>
    <submittedName>
        <fullName evidence="3">Putative secreted protein</fullName>
    </submittedName>
</protein>
<accession>A0A224XYS8</accession>
<evidence type="ECO:0000256" key="2">
    <source>
        <dbReference type="SAM" id="SignalP"/>
    </source>
</evidence>
<organism evidence="3">
    <name type="scientific">Panstrongylus lignarius</name>
    <dbReference type="NCBI Taxonomy" id="156445"/>
    <lineage>
        <taxon>Eukaryota</taxon>
        <taxon>Metazoa</taxon>
        <taxon>Ecdysozoa</taxon>
        <taxon>Arthropoda</taxon>
        <taxon>Hexapoda</taxon>
        <taxon>Insecta</taxon>
        <taxon>Pterygota</taxon>
        <taxon>Neoptera</taxon>
        <taxon>Paraneoptera</taxon>
        <taxon>Hemiptera</taxon>
        <taxon>Heteroptera</taxon>
        <taxon>Panheteroptera</taxon>
        <taxon>Cimicomorpha</taxon>
        <taxon>Reduviidae</taxon>
        <taxon>Triatominae</taxon>
        <taxon>Panstrongylus</taxon>
    </lineage>
</organism>
<feature type="region of interest" description="Disordered" evidence="1">
    <location>
        <begin position="20"/>
        <end position="90"/>
    </location>
</feature>